<dbReference type="Gene3D" id="1.25.40.10">
    <property type="entry name" value="Tetratricopeptide repeat domain"/>
    <property type="match status" value="1"/>
</dbReference>
<dbReference type="Pfam" id="PF13428">
    <property type="entry name" value="TPR_14"/>
    <property type="match status" value="1"/>
</dbReference>
<dbReference type="PROSITE" id="PS50005">
    <property type="entry name" value="TPR"/>
    <property type="match status" value="1"/>
</dbReference>
<feature type="repeat" description="TPR" evidence="1">
    <location>
        <begin position="54"/>
        <end position="87"/>
    </location>
</feature>
<organism evidence="2 3">
    <name type="scientific">Hyphobacterium lacteum</name>
    <dbReference type="NCBI Taxonomy" id="3116575"/>
    <lineage>
        <taxon>Bacteria</taxon>
        <taxon>Pseudomonadati</taxon>
        <taxon>Pseudomonadota</taxon>
        <taxon>Alphaproteobacteria</taxon>
        <taxon>Maricaulales</taxon>
        <taxon>Maricaulaceae</taxon>
        <taxon>Hyphobacterium</taxon>
    </lineage>
</organism>
<proteinExistence type="predicted"/>
<evidence type="ECO:0000256" key="1">
    <source>
        <dbReference type="PROSITE-ProRule" id="PRU00339"/>
    </source>
</evidence>
<dbReference type="SUPFAM" id="SSF48452">
    <property type="entry name" value="TPR-like"/>
    <property type="match status" value="1"/>
</dbReference>
<dbReference type="RefSeq" id="WP_330199475.1">
    <property type="nucleotide sequence ID" value="NZ_JAZDRP010000006.1"/>
</dbReference>
<dbReference type="InterPro" id="IPR011990">
    <property type="entry name" value="TPR-like_helical_dom_sf"/>
</dbReference>
<accession>A0ABU7LSB5</accession>
<name>A0ABU7LSB5_9PROT</name>
<dbReference type="NCBIfam" id="TIGR04390">
    <property type="entry name" value="OMP_YaiO_dom"/>
    <property type="match status" value="1"/>
</dbReference>
<reference evidence="2 3" key="1">
    <citation type="submission" date="2024-01" db="EMBL/GenBank/DDBJ databases">
        <title>Hyphobacterium bacterium isolated from marine sediment.</title>
        <authorList>
            <person name="Zhao S."/>
        </authorList>
    </citation>
    <scope>NUCLEOTIDE SEQUENCE [LARGE SCALE GENOMIC DNA]</scope>
    <source>
        <strain evidence="3">HN65</strain>
    </source>
</reference>
<dbReference type="InterPro" id="IPR019734">
    <property type="entry name" value="TPR_rpt"/>
</dbReference>
<gene>
    <name evidence="2" type="ORF">V0U79_10550</name>
</gene>
<dbReference type="Proteomes" id="UP001354971">
    <property type="component" value="Unassembled WGS sequence"/>
</dbReference>
<evidence type="ECO:0000313" key="2">
    <source>
        <dbReference type="EMBL" id="MEE2526811.1"/>
    </source>
</evidence>
<keyword evidence="3" id="KW-1185">Reference proteome</keyword>
<keyword evidence="1" id="KW-0802">TPR repeat</keyword>
<comment type="caution">
    <text evidence="2">The sequence shown here is derived from an EMBL/GenBank/DDBJ whole genome shotgun (WGS) entry which is preliminary data.</text>
</comment>
<dbReference type="InterPro" id="IPR030887">
    <property type="entry name" value="Beta-barrel_YaiO"/>
</dbReference>
<protein>
    <submittedName>
        <fullName evidence="2">YaiO family outer membrane beta-barrel protein</fullName>
    </submittedName>
</protein>
<evidence type="ECO:0000313" key="3">
    <source>
        <dbReference type="Proteomes" id="UP001354971"/>
    </source>
</evidence>
<sequence length="362" mass="39022">MASDVFAAVLWMLASQGAGGGEAYQQAVEARLAGDFAAAETQLVSLVQAHPDHADAWLQLGLARSALGDFQGADEAFVRTLELAPDYPDAWLGRARIAYFRNDYANARRHAMRAGPSAEADALMARIEAAEVASDLPRWRLDLFAGRASLTNGLENWSEFGLALGRRLDASTSLTLQMDSAERFGLDDQYFAVRLDRALGDRSAGYVALGGAPDAVFRPEIALRAGVSGPLGDGGWSGSADLFAGQYLSGDVQSVTLGIYRTFASERLRLGARLIGLSDEAGETRSGFALVSEWQAAAPTRMSFSYTDAPETSEGVTLDVRAFSAAVRHELDDRRAISLTLLHEDRRAYDRSAFVAGVSWRF</sequence>
<dbReference type="EMBL" id="JAZDRP010000006">
    <property type="protein sequence ID" value="MEE2526811.1"/>
    <property type="molecule type" value="Genomic_DNA"/>
</dbReference>
<dbReference type="SMART" id="SM00028">
    <property type="entry name" value="TPR"/>
    <property type="match status" value="2"/>
</dbReference>